<sequence length="398" mass="45098">MEWQDALCRGAEAVLNILPNSSISVAYHPDFGPHNELLLLELDEKLLPDVLCQRATLRGQPDEDAVFCTSTKTYAVKFVGTSNSVFLIPPSSLSVLDEDPQYDTDKYKDRHAVASVIKIAPGNMELIEVAPMLDRLKLLLSENPLGLSDLSEIMLSADRERGGSVGLYTWDDLVEQIQASDTELKLGLEALSAVEINGYWRLVDEKCMDSVLNMLLNNAVLCEWSFNALSENEVVSMLESDGFPSQIVIHCLHVYGSKVNESLENESVWKLDERCVCAHFAKEILRGGKMKMETFLEEWMRKVPSRMRASLDMLEGKILTEKLGIETWVRAFSASSLPYNPRERFSILFRERSKWEWKDLQPYIRDLRVPGLSSEGLLLKYTRRTQPTLDADPIFSAR</sequence>
<protein>
    <recommendedName>
        <fullName evidence="5">Sister chromatid cohesion protein DCC1</fullName>
    </recommendedName>
</protein>
<dbReference type="PANTHER" id="PTHR13395">
    <property type="entry name" value="SISTER CHROMATID COHESION PROTEIN DCC1-RELATED"/>
    <property type="match status" value="1"/>
</dbReference>
<dbReference type="EMBL" id="BSYO01000024">
    <property type="protein sequence ID" value="GMH22345.1"/>
    <property type="molecule type" value="Genomic_DNA"/>
</dbReference>
<proteinExistence type="inferred from homology"/>
<comment type="caution">
    <text evidence="3">The sequence shown here is derived from an EMBL/GenBank/DDBJ whole genome shotgun (WGS) entry which is preliminary data.</text>
</comment>
<name>A0AAD3T3V8_NEPGR</name>
<gene>
    <name evidence="3" type="ORF">Nepgr_024188</name>
</gene>
<keyword evidence="2" id="KW-0235">DNA replication</keyword>
<dbReference type="GO" id="GO:0031390">
    <property type="term" value="C:Ctf18 RFC-like complex"/>
    <property type="evidence" value="ECO:0007669"/>
    <property type="project" value="InterPro"/>
</dbReference>
<keyword evidence="4" id="KW-1185">Reference proteome</keyword>
<evidence type="ECO:0000256" key="2">
    <source>
        <dbReference type="ARBA" id="ARBA00022705"/>
    </source>
</evidence>
<dbReference type="GO" id="GO:0006260">
    <property type="term" value="P:DNA replication"/>
    <property type="evidence" value="ECO:0007669"/>
    <property type="project" value="UniProtKB-KW"/>
</dbReference>
<dbReference type="Proteomes" id="UP001279734">
    <property type="component" value="Unassembled WGS sequence"/>
</dbReference>
<evidence type="ECO:0008006" key="5">
    <source>
        <dbReference type="Google" id="ProtNLM"/>
    </source>
</evidence>
<comment type="similarity">
    <text evidence="1">Belongs to the DCC1 family.</text>
</comment>
<organism evidence="3 4">
    <name type="scientific">Nepenthes gracilis</name>
    <name type="common">Slender pitcher plant</name>
    <dbReference type="NCBI Taxonomy" id="150966"/>
    <lineage>
        <taxon>Eukaryota</taxon>
        <taxon>Viridiplantae</taxon>
        <taxon>Streptophyta</taxon>
        <taxon>Embryophyta</taxon>
        <taxon>Tracheophyta</taxon>
        <taxon>Spermatophyta</taxon>
        <taxon>Magnoliopsida</taxon>
        <taxon>eudicotyledons</taxon>
        <taxon>Gunneridae</taxon>
        <taxon>Pentapetalae</taxon>
        <taxon>Caryophyllales</taxon>
        <taxon>Nepenthaceae</taxon>
        <taxon>Nepenthes</taxon>
    </lineage>
</organism>
<reference evidence="3" key="1">
    <citation type="submission" date="2023-05" db="EMBL/GenBank/DDBJ databases">
        <title>Nepenthes gracilis genome sequencing.</title>
        <authorList>
            <person name="Fukushima K."/>
        </authorList>
    </citation>
    <scope>NUCLEOTIDE SEQUENCE</scope>
    <source>
        <strain evidence="3">SING2019-196</strain>
    </source>
</reference>
<dbReference type="PANTHER" id="PTHR13395:SF6">
    <property type="entry name" value="SISTER CHROMATID COHESION PROTEIN DCC1"/>
    <property type="match status" value="1"/>
</dbReference>
<dbReference type="Pfam" id="PF09724">
    <property type="entry name" value="Dcc1"/>
    <property type="match status" value="1"/>
</dbReference>
<evidence type="ECO:0000313" key="3">
    <source>
        <dbReference type="EMBL" id="GMH22345.1"/>
    </source>
</evidence>
<dbReference type="GO" id="GO:0000785">
    <property type="term" value="C:chromatin"/>
    <property type="evidence" value="ECO:0007669"/>
    <property type="project" value="TreeGrafter"/>
</dbReference>
<dbReference type="AlphaFoldDB" id="A0AAD3T3V8"/>
<evidence type="ECO:0000256" key="1">
    <source>
        <dbReference type="ARBA" id="ARBA00007017"/>
    </source>
</evidence>
<accession>A0AAD3T3V8</accession>
<evidence type="ECO:0000313" key="4">
    <source>
        <dbReference type="Proteomes" id="UP001279734"/>
    </source>
</evidence>
<dbReference type="InterPro" id="IPR019128">
    <property type="entry name" value="Dcc1"/>
</dbReference>
<dbReference type="GO" id="GO:0034088">
    <property type="term" value="P:maintenance of mitotic sister chromatid cohesion"/>
    <property type="evidence" value="ECO:0007669"/>
    <property type="project" value="TreeGrafter"/>
</dbReference>
<dbReference type="GO" id="GO:0000775">
    <property type="term" value="C:chromosome, centromeric region"/>
    <property type="evidence" value="ECO:0007669"/>
    <property type="project" value="TreeGrafter"/>
</dbReference>